<reference evidence="3 4" key="1">
    <citation type="journal article" date="2019" name="Genome Biol. Evol.">
        <title>Day and night: Metabolic profiles and evolutionary relationships of six axenic non-marine cyanobacteria.</title>
        <authorList>
            <person name="Will S.E."/>
            <person name="Henke P."/>
            <person name="Boedeker C."/>
            <person name="Huang S."/>
            <person name="Brinkmann H."/>
            <person name="Rohde M."/>
            <person name="Jarek M."/>
            <person name="Friedl T."/>
            <person name="Seufert S."/>
            <person name="Schumacher M."/>
            <person name="Overmann J."/>
            <person name="Neumann-Schaal M."/>
            <person name="Petersen J."/>
        </authorList>
    </citation>
    <scope>NUCLEOTIDE SEQUENCE [LARGE SCALE GENOMIC DNA]</scope>
    <source>
        <strain evidence="3 4">SAG 39.79</strain>
    </source>
</reference>
<dbReference type="GO" id="GO:0003677">
    <property type="term" value="F:DNA binding"/>
    <property type="evidence" value="ECO:0007669"/>
    <property type="project" value="UniProtKB-UniRule"/>
</dbReference>
<dbReference type="AlphaFoldDB" id="A0AB37UKQ0"/>
<proteinExistence type="predicted"/>
<dbReference type="SUPFAM" id="SSF89447">
    <property type="entry name" value="AbrB/MazE/MraZ-like"/>
    <property type="match status" value="1"/>
</dbReference>
<dbReference type="InterPro" id="IPR037914">
    <property type="entry name" value="SpoVT-AbrB_sf"/>
</dbReference>
<dbReference type="Gene3D" id="2.10.260.10">
    <property type="match status" value="1"/>
</dbReference>
<dbReference type="SMART" id="SM00966">
    <property type="entry name" value="SpoVT_AbrB"/>
    <property type="match status" value="1"/>
</dbReference>
<gene>
    <name evidence="3" type="ORF">DSM107010_27700</name>
</gene>
<accession>A0AB37UKQ0</accession>
<dbReference type="InterPro" id="IPR007159">
    <property type="entry name" value="SpoVT-AbrB_dom"/>
</dbReference>
<sequence>MGTGIRTRIVRIGNSQGIRIPKPLLEQSGIDTEVEIEVQDECLIVRAASRSRIGWDKAFAAMAEQKDDILLDDVNITEWDRTEWKW</sequence>
<keyword evidence="4" id="KW-1185">Reference proteome</keyword>
<dbReference type="EMBL" id="RSCK01000019">
    <property type="protein sequence ID" value="RUT11962.1"/>
    <property type="molecule type" value="Genomic_DNA"/>
</dbReference>
<keyword evidence="1" id="KW-0238">DNA-binding</keyword>
<organism evidence="3 4">
    <name type="scientific">Chroococcidiopsis cubana SAG 39.79</name>
    <dbReference type="NCBI Taxonomy" id="388085"/>
    <lineage>
        <taxon>Bacteria</taxon>
        <taxon>Bacillati</taxon>
        <taxon>Cyanobacteriota</taxon>
        <taxon>Cyanophyceae</taxon>
        <taxon>Chroococcidiopsidales</taxon>
        <taxon>Chroococcidiopsidaceae</taxon>
        <taxon>Chroococcidiopsis</taxon>
    </lineage>
</organism>
<evidence type="ECO:0000313" key="4">
    <source>
        <dbReference type="Proteomes" id="UP000282574"/>
    </source>
</evidence>
<dbReference type="Pfam" id="PF04014">
    <property type="entry name" value="MazE_antitoxin"/>
    <property type="match status" value="1"/>
</dbReference>
<dbReference type="Proteomes" id="UP000282574">
    <property type="component" value="Unassembled WGS sequence"/>
</dbReference>
<dbReference type="PROSITE" id="PS51740">
    <property type="entry name" value="SPOVT_ABRB"/>
    <property type="match status" value="1"/>
</dbReference>
<evidence type="ECO:0000313" key="3">
    <source>
        <dbReference type="EMBL" id="RUT11962.1"/>
    </source>
</evidence>
<feature type="domain" description="SpoVT-AbrB" evidence="2">
    <location>
        <begin position="7"/>
        <end position="50"/>
    </location>
</feature>
<dbReference type="RefSeq" id="WP_106168162.1">
    <property type="nucleotide sequence ID" value="NZ_JAVKZF010000001.1"/>
</dbReference>
<evidence type="ECO:0000259" key="2">
    <source>
        <dbReference type="PROSITE" id="PS51740"/>
    </source>
</evidence>
<comment type="caution">
    <text evidence="3">The sequence shown here is derived from an EMBL/GenBank/DDBJ whole genome shotgun (WGS) entry which is preliminary data.</text>
</comment>
<evidence type="ECO:0000256" key="1">
    <source>
        <dbReference type="PROSITE-ProRule" id="PRU01076"/>
    </source>
</evidence>
<protein>
    <recommendedName>
        <fullName evidence="2">SpoVT-AbrB domain-containing protein</fullName>
    </recommendedName>
</protein>
<name>A0AB37UKQ0_9CYAN</name>